<evidence type="ECO:0000313" key="2">
    <source>
        <dbReference type="EMBL" id="MBC1565052.1"/>
    </source>
</evidence>
<name>A0A841ZYI3_9LIST</name>
<comment type="caution">
    <text evidence="2">The sequence shown here is derived from an EMBL/GenBank/DDBJ whole genome shotgun (WGS) entry which is preliminary data.</text>
</comment>
<accession>A0A841ZYI3</accession>
<dbReference type="EMBL" id="JAARRU010000001">
    <property type="protein sequence ID" value="MBC1565052.1"/>
    <property type="molecule type" value="Genomic_DNA"/>
</dbReference>
<evidence type="ECO:0008006" key="4">
    <source>
        <dbReference type="Google" id="ProtNLM"/>
    </source>
</evidence>
<reference evidence="2 3" key="1">
    <citation type="submission" date="2020-03" db="EMBL/GenBank/DDBJ databases">
        <title>Soil Listeria distribution.</title>
        <authorList>
            <person name="Liao J."/>
            <person name="Wiedmann M."/>
        </authorList>
    </citation>
    <scope>NUCLEOTIDE SEQUENCE [LARGE SCALE GENOMIC DNA]</scope>
    <source>
        <strain evidence="2 3">FSL L7-1427</strain>
    </source>
</reference>
<dbReference type="NCBIfam" id="NF040686">
    <property type="entry name" value="TcpD_dom"/>
    <property type="match status" value="1"/>
</dbReference>
<evidence type="ECO:0000256" key="1">
    <source>
        <dbReference type="SAM" id="Phobius"/>
    </source>
</evidence>
<keyword evidence="1" id="KW-1133">Transmembrane helix</keyword>
<dbReference type="RefSeq" id="WP_185417019.1">
    <property type="nucleotide sequence ID" value="NZ_JAARRU010000001.1"/>
</dbReference>
<keyword evidence="1" id="KW-0812">Transmembrane</keyword>
<dbReference type="Proteomes" id="UP000586951">
    <property type="component" value="Unassembled WGS sequence"/>
</dbReference>
<protein>
    <recommendedName>
        <fullName evidence="4">Conjugal transfer protein</fullName>
    </recommendedName>
</protein>
<organism evidence="2 3">
    <name type="scientific">Listeria booriae</name>
    <dbReference type="NCBI Taxonomy" id="1552123"/>
    <lineage>
        <taxon>Bacteria</taxon>
        <taxon>Bacillati</taxon>
        <taxon>Bacillota</taxon>
        <taxon>Bacilli</taxon>
        <taxon>Bacillales</taxon>
        <taxon>Listeriaceae</taxon>
        <taxon>Listeria</taxon>
    </lineage>
</organism>
<sequence>MEKLQLIVGAGLPSFSGIADYAKTEGGNAVTIILIVLAVIFLFKQQFGKFITFALFGGLVYFMIGNPTTFLNMFKAIWNVVA</sequence>
<proteinExistence type="predicted"/>
<evidence type="ECO:0000313" key="3">
    <source>
        <dbReference type="Proteomes" id="UP000586951"/>
    </source>
</evidence>
<dbReference type="AlphaFoldDB" id="A0A841ZYI3"/>
<feature type="transmembrane region" description="Helical" evidence="1">
    <location>
        <begin position="26"/>
        <end position="43"/>
    </location>
</feature>
<gene>
    <name evidence="2" type="ORF">HB907_06490</name>
</gene>
<feature type="transmembrane region" description="Helical" evidence="1">
    <location>
        <begin position="50"/>
        <end position="74"/>
    </location>
</feature>
<dbReference type="InterPro" id="IPR049746">
    <property type="entry name" value="TcpD-like_C"/>
</dbReference>
<keyword evidence="1" id="KW-0472">Membrane</keyword>